<evidence type="ECO:0000313" key="4">
    <source>
        <dbReference type="Proteomes" id="UP000822369"/>
    </source>
</evidence>
<evidence type="ECO:0000256" key="2">
    <source>
        <dbReference type="SAM" id="MobiDB-lite"/>
    </source>
</evidence>
<evidence type="ECO:0000256" key="1">
    <source>
        <dbReference type="SAM" id="Coils"/>
    </source>
</evidence>
<comment type="caution">
    <text evidence="3">The sequence shown here is derived from an EMBL/GenBank/DDBJ whole genome shotgun (WGS) entry which is preliminary data.</text>
</comment>
<feature type="non-terminal residue" evidence="3">
    <location>
        <position position="1"/>
    </location>
</feature>
<proteinExistence type="predicted"/>
<dbReference type="AlphaFoldDB" id="A0A9D2XXY7"/>
<dbReference type="Proteomes" id="UP000822369">
    <property type="component" value="Chromosome 13"/>
</dbReference>
<evidence type="ECO:0000313" key="3">
    <source>
        <dbReference type="EMBL" id="KAF7210360.1"/>
    </source>
</evidence>
<dbReference type="EMBL" id="JAAVVJ010000013">
    <property type="protein sequence ID" value="KAF7210360.1"/>
    <property type="molecule type" value="Genomic_DNA"/>
</dbReference>
<sequence>MKSSRKATKLRQPKPKEHGGEQNAAAGQVETNQQGLSLERKIELEKQRRFTLINEVNRLTAAVKERQDKLEGLKKVIALQHSEKNTEETEKQYQEIHQLEISLKRMKDRTEEKRKDIAVARSVSANLNLKSSALDKELKQRERQLGLMELEKAKKQRCLDLAAAKSKEVQMKNEALEQRKEMSAEMQKLLAHQKEAQTGLQAMRQSVLIPGNNLAEADVQLLENGLEDTTDFLDFGEIKQLTEAYLINEDIREKQYILKNLKLDYMILQHSDKAKWQSSDNVTEEGMMELNKEVHRVEDLRAALKEPQALLSAAEQKIDAVCLRLNCIPLEELSSMSNKKKIRRIRIQLNSQKTDKSSNQKKVLQFD</sequence>
<feature type="region of interest" description="Disordered" evidence="2">
    <location>
        <begin position="1"/>
        <end position="33"/>
    </location>
</feature>
<name>A0A9D2XXY7_NOTFU</name>
<organism evidence="3 4">
    <name type="scientific">Nothobranchius furzeri</name>
    <name type="common">Turquoise killifish</name>
    <dbReference type="NCBI Taxonomy" id="105023"/>
    <lineage>
        <taxon>Eukaryota</taxon>
        <taxon>Metazoa</taxon>
        <taxon>Chordata</taxon>
        <taxon>Craniata</taxon>
        <taxon>Vertebrata</taxon>
        <taxon>Euteleostomi</taxon>
        <taxon>Actinopterygii</taxon>
        <taxon>Neopterygii</taxon>
        <taxon>Teleostei</taxon>
        <taxon>Neoteleostei</taxon>
        <taxon>Acanthomorphata</taxon>
        <taxon>Ovalentaria</taxon>
        <taxon>Atherinomorphae</taxon>
        <taxon>Cyprinodontiformes</taxon>
        <taxon>Nothobranchiidae</taxon>
        <taxon>Nothobranchius</taxon>
    </lineage>
</organism>
<reference evidence="3" key="1">
    <citation type="submission" date="2020-03" db="EMBL/GenBank/DDBJ databases">
        <title>Intra-Species Differences in Population Size shape Life History and Genome Evolution.</title>
        <authorList>
            <person name="Willemsen D."/>
            <person name="Cui R."/>
            <person name="Valenzano D.R."/>
        </authorList>
    </citation>
    <scope>NUCLEOTIDE SEQUENCE</scope>
    <source>
        <strain evidence="3">GRZ</strain>
        <tissue evidence="3">Whole</tissue>
    </source>
</reference>
<feature type="compositionally biased region" description="Basic residues" evidence="2">
    <location>
        <begin position="1"/>
        <end position="13"/>
    </location>
</feature>
<feature type="coiled-coil region" evidence="1">
    <location>
        <begin position="159"/>
        <end position="192"/>
    </location>
</feature>
<feature type="coiled-coil region" evidence="1">
    <location>
        <begin position="56"/>
        <end position="116"/>
    </location>
</feature>
<protein>
    <submittedName>
        <fullName evidence="3">Coiled-coil domain-containing protein 158-like</fullName>
    </submittedName>
</protein>
<accession>A0A9D2XXY7</accession>
<gene>
    <name evidence="3" type="ORF">G4P62_014779</name>
</gene>
<keyword evidence="1" id="KW-0175">Coiled coil</keyword>